<dbReference type="RefSeq" id="WP_167223179.1">
    <property type="nucleotide sequence ID" value="NZ_VUYU01000004.1"/>
</dbReference>
<dbReference type="PANTHER" id="PTHR31793:SF24">
    <property type="entry name" value="LONG-CHAIN ACYL-COA THIOESTERASE FADM"/>
    <property type="match status" value="1"/>
</dbReference>
<evidence type="ECO:0000313" key="1">
    <source>
        <dbReference type="EMBL" id="NHZ33487.1"/>
    </source>
</evidence>
<sequence>MTNTLATTLQPTLVHTLRMPIRWGDMDAMGHVNNTVYFRYIEQARISWFDEIACTPDPAGEGPVIVNAHCSFLKQLKYPGEIEISTFVGPPGRSSFEMFHQIRMVGADGNPGVLHAEGGAKIVWVNFPAEKSVPLPAEICKLLPPQKRLPPK</sequence>
<dbReference type="EMBL" id="VUYU01000004">
    <property type="protein sequence ID" value="NHZ33487.1"/>
    <property type="molecule type" value="Genomic_DNA"/>
</dbReference>
<name>A0ABX0LNK5_9BURK</name>
<reference evidence="1 2" key="1">
    <citation type="submission" date="2019-09" db="EMBL/GenBank/DDBJ databases">
        <title>Taxonomy of Antarctic Massilia spp.: description of Massilia rubra sp. nov., Massilia aquatica sp. nov., Massilia mucilaginosa sp. nov., Massilia frigida sp. nov. isolated from streams, lakes and regoliths.</title>
        <authorList>
            <person name="Holochova P."/>
            <person name="Sedlacek I."/>
            <person name="Kralova S."/>
            <person name="Maslanova I."/>
            <person name="Busse H.-J."/>
            <person name="Stankova E."/>
            <person name="Vrbovska V."/>
            <person name="Kovarovic V."/>
            <person name="Bartak M."/>
            <person name="Svec P."/>
            <person name="Pantucek R."/>
        </authorList>
    </citation>
    <scope>NUCLEOTIDE SEQUENCE [LARGE SCALE GENOMIC DNA]</scope>
    <source>
        <strain evidence="1 2">CCM 8692</strain>
    </source>
</reference>
<dbReference type="Pfam" id="PF13279">
    <property type="entry name" value="4HBT_2"/>
    <property type="match status" value="1"/>
</dbReference>
<dbReference type="InterPro" id="IPR029069">
    <property type="entry name" value="HotDog_dom_sf"/>
</dbReference>
<dbReference type="Proteomes" id="UP000785613">
    <property type="component" value="Unassembled WGS sequence"/>
</dbReference>
<dbReference type="PANTHER" id="PTHR31793">
    <property type="entry name" value="4-HYDROXYBENZOYL-COA THIOESTERASE FAMILY MEMBER"/>
    <property type="match status" value="1"/>
</dbReference>
<organism evidence="1 2">
    <name type="scientific">Massilia rubra</name>
    <dbReference type="NCBI Taxonomy" id="2607910"/>
    <lineage>
        <taxon>Bacteria</taxon>
        <taxon>Pseudomonadati</taxon>
        <taxon>Pseudomonadota</taxon>
        <taxon>Betaproteobacteria</taxon>
        <taxon>Burkholderiales</taxon>
        <taxon>Oxalobacteraceae</taxon>
        <taxon>Telluria group</taxon>
        <taxon>Massilia</taxon>
    </lineage>
</organism>
<keyword evidence="2" id="KW-1185">Reference proteome</keyword>
<dbReference type="InterPro" id="IPR050563">
    <property type="entry name" value="4-hydroxybenzoyl-CoA_TE"/>
</dbReference>
<proteinExistence type="predicted"/>
<dbReference type="SUPFAM" id="SSF54637">
    <property type="entry name" value="Thioesterase/thiol ester dehydrase-isomerase"/>
    <property type="match status" value="1"/>
</dbReference>
<gene>
    <name evidence="1" type="ORF">F0185_07765</name>
</gene>
<protein>
    <submittedName>
        <fullName evidence="1">Acyl-CoA thioesterase</fullName>
    </submittedName>
</protein>
<comment type="caution">
    <text evidence="1">The sequence shown here is derived from an EMBL/GenBank/DDBJ whole genome shotgun (WGS) entry which is preliminary data.</text>
</comment>
<evidence type="ECO:0000313" key="2">
    <source>
        <dbReference type="Proteomes" id="UP000785613"/>
    </source>
</evidence>
<dbReference type="CDD" id="cd00586">
    <property type="entry name" value="4HBT"/>
    <property type="match status" value="1"/>
</dbReference>
<accession>A0ABX0LNK5</accession>
<dbReference type="Gene3D" id="3.10.129.10">
    <property type="entry name" value="Hotdog Thioesterase"/>
    <property type="match status" value="1"/>
</dbReference>